<organism evidence="1 2">
    <name type="scientific">Serendipita vermifera MAFF 305830</name>
    <dbReference type="NCBI Taxonomy" id="933852"/>
    <lineage>
        <taxon>Eukaryota</taxon>
        <taxon>Fungi</taxon>
        <taxon>Dikarya</taxon>
        <taxon>Basidiomycota</taxon>
        <taxon>Agaricomycotina</taxon>
        <taxon>Agaricomycetes</taxon>
        <taxon>Sebacinales</taxon>
        <taxon>Serendipitaceae</taxon>
        <taxon>Serendipita</taxon>
    </lineage>
</organism>
<sequence length="52" mass="5610">MSIIVLGPVIARIIVSSTTITVPPTTITLGTTPMNPMNLLKVVRLHLVMELL</sequence>
<evidence type="ECO:0000313" key="2">
    <source>
        <dbReference type="Proteomes" id="UP000054097"/>
    </source>
</evidence>
<evidence type="ECO:0000313" key="1">
    <source>
        <dbReference type="EMBL" id="KIM30771.1"/>
    </source>
</evidence>
<dbReference type="Proteomes" id="UP000054097">
    <property type="component" value="Unassembled WGS sequence"/>
</dbReference>
<name>A0A0C3BH26_SERVB</name>
<feature type="non-terminal residue" evidence="1">
    <location>
        <position position="52"/>
    </location>
</feature>
<gene>
    <name evidence="1" type="ORF">M408DRAFT_327755</name>
</gene>
<accession>A0A0C3BH26</accession>
<dbReference type="EMBL" id="KN824283">
    <property type="protein sequence ID" value="KIM30771.1"/>
    <property type="molecule type" value="Genomic_DNA"/>
</dbReference>
<reference evidence="2" key="2">
    <citation type="submission" date="2015-01" db="EMBL/GenBank/DDBJ databases">
        <title>Evolutionary Origins and Diversification of the Mycorrhizal Mutualists.</title>
        <authorList>
            <consortium name="DOE Joint Genome Institute"/>
            <consortium name="Mycorrhizal Genomics Consortium"/>
            <person name="Kohler A."/>
            <person name="Kuo A."/>
            <person name="Nagy L.G."/>
            <person name="Floudas D."/>
            <person name="Copeland A."/>
            <person name="Barry K.W."/>
            <person name="Cichocki N."/>
            <person name="Veneault-Fourrey C."/>
            <person name="LaButti K."/>
            <person name="Lindquist E.A."/>
            <person name="Lipzen A."/>
            <person name="Lundell T."/>
            <person name="Morin E."/>
            <person name="Murat C."/>
            <person name="Riley R."/>
            <person name="Ohm R."/>
            <person name="Sun H."/>
            <person name="Tunlid A."/>
            <person name="Henrissat B."/>
            <person name="Grigoriev I.V."/>
            <person name="Hibbett D.S."/>
            <person name="Martin F."/>
        </authorList>
    </citation>
    <scope>NUCLEOTIDE SEQUENCE [LARGE SCALE GENOMIC DNA]</scope>
    <source>
        <strain evidence="2">MAFF 305830</strain>
    </source>
</reference>
<reference evidence="1 2" key="1">
    <citation type="submission" date="2014-04" db="EMBL/GenBank/DDBJ databases">
        <authorList>
            <consortium name="DOE Joint Genome Institute"/>
            <person name="Kuo A."/>
            <person name="Zuccaro A."/>
            <person name="Kohler A."/>
            <person name="Nagy L.G."/>
            <person name="Floudas D."/>
            <person name="Copeland A."/>
            <person name="Barry K.W."/>
            <person name="Cichocki N."/>
            <person name="Veneault-Fourrey C."/>
            <person name="LaButti K."/>
            <person name="Lindquist E.A."/>
            <person name="Lipzen A."/>
            <person name="Lundell T."/>
            <person name="Morin E."/>
            <person name="Murat C."/>
            <person name="Sun H."/>
            <person name="Tunlid A."/>
            <person name="Henrissat B."/>
            <person name="Grigoriev I.V."/>
            <person name="Hibbett D.S."/>
            <person name="Martin F."/>
            <person name="Nordberg H.P."/>
            <person name="Cantor M.N."/>
            <person name="Hua S.X."/>
        </authorList>
    </citation>
    <scope>NUCLEOTIDE SEQUENCE [LARGE SCALE GENOMIC DNA]</scope>
    <source>
        <strain evidence="1 2">MAFF 305830</strain>
    </source>
</reference>
<dbReference type="AlphaFoldDB" id="A0A0C3BH26"/>
<protein>
    <submittedName>
        <fullName evidence="1">Uncharacterized protein</fullName>
    </submittedName>
</protein>
<proteinExistence type="predicted"/>
<dbReference type="HOGENOM" id="CLU_3093232_0_0_1"/>
<keyword evidence="2" id="KW-1185">Reference proteome</keyword>